<dbReference type="InterPro" id="IPR011053">
    <property type="entry name" value="Single_hybrid_motif"/>
</dbReference>
<dbReference type="GO" id="GO:0006633">
    <property type="term" value="P:fatty acid biosynthetic process"/>
    <property type="evidence" value="ECO:0007669"/>
    <property type="project" value="UniProtKB-UniPathway"/>
</dbReference>
<dbReference type="EMBL" id="FCON02000164">
    <property type="protein sequence ID" value="SAL84594.1"/>
    <property type="molecule type" value="Genomic_DNA"/>
</dbReference>
<keyword evidence="13" id="KW-1185">Reference proteome</keyword>
<sequence length="151" mass="15977">MDLQRIKALIDLIAQSPLAEIELIEGEDRVRLVKTPKTQSSSTDAASTRAEGEAQPPSGVPTEAPQQAPSAGAARVIHAPMFGVVHLTPAPNEPAFAQLGDSVSEGQVICTIEAMKMFNAIESEFAGTLTEILVKAGQEVESGQPLFRISQ</sequence>
<dbReference type="OrthoDB" id="9811735at2"/>
<evidence type="ECO:0000256" key="3">
    <source>
        <dbReference type="ARBA" id="ARBA00017562"/>
    </source>
</evidence>
<evidence type="ECO:0000256" key="8">
    <source>
        <dbReference type="ARBA" id="ARBA00023267"/>
    </source>
</evidence>
<comment type="pathway">
    <text evidence="2 9">Lipid metabolism; fatty acid biosynthesis.</text>
</comment>
<dbReference type="InterPro" id="IPR001249">
    <property type="entry name" value="AcCoA_biotinCC"/>
</dbReference>
<evidence type="ECO:0000256" key="5">
    <source>
        <dbReference type="ARBA" id="ARBA00022832"/>
    </source>
</evidence>
<evidence type="ECO:0000256" key="9">
    <source>
        <dbReference type="RuleBase" id="RU364072"/>
    </source>
</evidence>
<evidence type="ECO:0000256" key="7">
    <source>
        <dbReference type="ARBA" id="ARBA00023160"/>
    </source>
</evidence>
<gene>
    <name evidence="12" type="ORF">AWB68_07362</name>
</gene>
<reference evidence="12" key="1">
    <citation type="submission" date="2016-01" db="EMBL/GenBank/DDBJ databases">
        <authorList>
            <person name="Peeters C."/>
        </authorList>
    </citation>
    <scope>NUCLEOTIDE SEQUENCE [LARGE SCALE GENOMIC DNA]</scope>
    <source>
        <strain evidence="12">LMG 22940</strain>
    </source>
</reference>
<feature type="domain" description="Lipoyl-binding" evidence="11">
    <location>
        <begin position="74"/>
        <end position="150"/>
    </location>
</feature>
<comment type="caution">
    <text evidence="12">The sequence shown here is derived from an EMBL/GenBank/DDBJ whole genome shotgun (WGS) entry which is preliminary data.</text>
</comment>
<evidence type="ECO:0000256" key="2">
    <source>
        <dbReference type="ARBA" id="ARBA00005194"/>
    </source>
</evidence>
<dbReference type="Pfam" id="PF00364">
    <property type="entry name" value="Biotin_lipoyl"/>
    <property type="match status" value="1"/>
</dbReference>
<evidence type="ECO:0000313" key="13">
    <source>
        <dbReference type="Proteomes" id="UP000054770"/>
    </source>
</evidence>
<feature type="compositionally biased region" description="Polar residues" evidence="10">
    <location>
        <begin position="36"/>
        <end position="46"/>
    </location>
</feature>
<proteinExistence type="predicted"/>
<dbReference type="Gene3D" id="2.40.50.100">
    <property type="match status" value="1"/>
</dbReference>
<comment type="function">
    <text evidence="1 9">This protein is a component of the acetyl coenzyme A carboxylase complex; first, biotin carboxylase catalyzes the carboxylation of the carrier protein and then the transcarboxylase transfers the carboxyl group to form malonyl-CoA.</text>
</comment>
<protein>
    <recommendedName>
        <fullName evidence="3 9">Biotin carboxyl carrier protein of acetyl-CoA carboxylase</fullName>
    </recommendedName>
</protein>
<dbReference type="PANTHER" id="PTHR45266">
    <property type="entry name" value="OXALOACETATE DECARBOXYLASE ALPHA CHAIN"/>
    <property type="match status" value="1"/>
</dbReference>
<keyword evidence="6 9" id="KW-0443">Lipid metabolism</keyword>
<dbReference type="Proteomes" id="UP000054770">
    <property type="component" value="Unassembled WGS sequence"/>
</dbReference>
<keyword evidence="8 9" id="KW-0092">Biotin</keyword>
<evidence type="ECO:0000256" key="10">
    <source>
        <dbReference type="SAM" id="MobiDB-lite"/>
    </source>
</evidence>
<dbReference type="UniPathway" id="UPA00094"/>
<evidence type="ECO:0000259" key="11">
    <source>
        <dbReference type="PROSITE" id="PS50968"/>
    </source>
</evidence>
<evidence type="ECO:0000256" key="1">
    <source>
        <dbReference type="ARBA" id="ARBA00003761"/>
    </source>
</evidence>
<dbReference type="PROSITE" id="PS00188">
    <property type="entry name" value="BIOTIN"/>
    <property type="match status" value="1"/>
</dbReference>
<accession>A0A158KU31</accession>
<keyword evidence="4 9" id="KW-0444">Lipid biosynthesis</keyword>
<dbReference type="PRINTS" id="PR01071">
    <property type="entry name" value="ACOABIOTINCC"/>
</dbReference>
<dbReference type="SUPFAM" id="SSF51230">
    <property type="entry name" value="Single hybrid motif"/>
    <property type="match status" value="1"/>
</dbReference>
<dbReference type="AlphaFoldDB" id="A0A158KU31"/>
<dbReference type="PANTHER" id="PTHR45266:SF3">
    <property type="entry name" value="OXALOACETATE DECARBOXYLASE ALPHA CHAIN"/>
    <property type="match status" value="1"/>
</dbReference>
<evidence type="ECO:0000256" key="6">
    <source>
        <dbReference type="ARBA" id="ARBA00023098"/>
    </source>
</evidence>
<dbReference type="InterPro" id="IPR001882">
    <property type="entry name" value="Biotin_BS"/>
</dbReference>
<dbReference type="InterPro" id="IPR050709">
    <property type="entry name" value="Biotin_Carboxyl_Carrier/Decarb"/>
</dbReference>
<keyword evidence="7 9" id="KW-0275">Fatty acid biosynthesis</keyword>
<dbReference type="CDD" id="cd06850">
    <property type="entry name" value="biotinyl_domain"/>
    <property type="match status" value="1"/>
</dbReference>
<dbReference type="GO" id="GO:0003989">
    <property type="term" value="F:acetyl-CoA carboxylase activity"/>
    <property type="evidence" value="ECO:0007669"/>
    <property type="project" value="InterPro"/>
</dbReference>
<evidence type="ECO:0000256" key="4">
    <source>
        <dbReference type="ARBA" id="ARBA00022516"/>
    </source>
</evidence>
<organism evidence="12 13">
    <name type="scientific">Caballeronia choica</name>
    <dbReference type="NCBI Taxonomy" id="326476"/>
    <lineage>
        <taxon>Bacteria</taxon>
        <taxon>Pseudomonadati</taxon>
        <taxon>Pseudomonadota</taxon>
        <taxon>Betaproteobacteria</taxon>
        <taxon>Burkholderiales</taxon>
        <taxon>Burkholderiaceae</taxon>
        <taxon>Caballeronia</taxon>
    </lineage>
</organism>
<dbReference type="GO" id="GO:0009317">
    <property type="term" value="C:acetyl-CoA carboxylase complex"/>
    <property type="evidence" value="ECO:0007669"/>
    <property type="project" value="InterPro"/>
</dbReference>
<dbReference type="RefSeq" id="WP_087649185.1">
    <property type="nucleotide sequence ID" value="NZ_FCON02000164.1"/>
</dbReference>
<feature type="region of interest" description="Disordered" evidence="10">
    <location>
        <begin position="32"/>
        <end position="72"/>
    </location>
</feature>
<name>A0A158KU31_9BURK</name>
<dbReference type="InterPro" id="IPR000089">
    <property type="entry name" value="Biotin_lipoyl"/>
</dbReference>
<keyword evidence="5 9" id="KW-0276">Fatty acid metabolism</keyword>
<dbReference type="PROSITE" id="PS50968">
    <property type="entry name" value="BIOTINYL_LIPOYL"/>
    <property type="match status" value="1"/>
</dbReference>
<dbReference type="NCBIfam" id="TIGR00531">
    <property type="entry name" value="BCCP"/>
    <property type="match status" value="1"/>
</dbReference>
<evidence type="ECO:0000313" key="12">
    <source>
        <dbReference type="EMBL" id="SAL84594.1"/>
    </source>
</evidence>